<dbReference type="RefSeq" id="WP_207856480.1">
    <property type="nucleotide sequence ID" value="NZ_JAFREP010000002.1"/>
</dbReference>
<proteinExistence type="predicted"/>
<dbReference type="AlphaFoldDB" id="A0A8J7QDU3"/>
<dbReference type="EMBL" id="JAFREP010000002">
    <property type="protein sequence ID" value="MBO1317243.1"/>
    <property type="molecule type" value="Genomic_DNA"/>
</dbReference>
<protein>
    <submittedName>
        <fullName evidence="2">Uncharacterized protein</fullName>
    </submittedName>
</protein>
<dbReference type="Proteomes" id="UP000664417">
    <property type="component" value="Unassembled WGS sequence"/>
</dbReference>
<feature type="region of interest" description="Disordered" evidence="1">
    <location>
        <begin position="124"/>
        <end position="151"/>
    </location>
</feature>
<name>A0A8J7QDU3_9BACT</name>
<organism evidence="2 4">
    <name type="scientific">Acanthopleuribacter pedis</name>
    <dbReference type="NCBI Taxonomy" id="442870"/>
    <lineage>
        <taxon>Bacteria</taxon>
        <taxon>Pseudomonadati</taxon>
        <taxon>Acidobacteriota</taxon>
        <taxon>Holophagae</taxon>
        <taxon>Acanthopleuribacterales</taxon>
        <taxon>Acanthopleuribacteraceae</taxon>
        <taxon>Acanthopleuribacter</taxon>
    </lineage>
</organism>
<keyword evidence="4" id="KW-1185">Reference proteome</keyword>
<evidence type="ECO:0000313" key="4">
    <source>
        <dbReference type="Proteomes" id="UP000664417"/>
    </source>
</evidence>
<evidence type="ECO:0000313" key="2">
    <source>
        <dbReference type="EMBL" id="MBO1317243.1"/>
    </source>
</evidence>
<reference evidence="2" key="1">
    <citation type="submission" date="2021-03" db="EMBL/GenBank/DDBJ databases">
        <authorList>
            <person name="Wang G."/>
        </authorList>
    </citation>
    <scope>NUCLEOTIDE SEQUENCE</scope>
    <source>
        <strain evidence="2">KCTC 12899</strain>
    </source>
</reference>
<gene>
    <name evidence="2" type="ORF">J3U88_02140</name>
    <name evidence="3" type="ORF">J3U88_08780</name>
</gene>
<evidence type="ECO:0000256" key="1">
    <source>
        <dbReference type="SAM" id="MobiDB-lite"/>
    </source>
</evidence>
<feature type="compositionally biased region" description="Basic residues" evidence="1">
    <location>
        <begin position="124"/>
        <end position="140"/>
    </location>
</feature>
<accession>A0A8J7QDU3</accession>
<comment type="caution">
    <text evidence="2">The sequence shown here is derived from an EMBL/GenBank/DDBJ whole genome shotgun (WGS) entry which is preliminary data.</text>
</comment>
<evidence type="ECO:0000313" key="3">
    <source>
        <dbReference type="EMBL" id="MBO1318550.1"/>
    </source>
</evidence>
<sequence>MNQAMLGDRSALPSSAFSYLGYAMALRENKLWEGLNMAQLGVENAFYDADNFFNLARIYLLRDNRRGAHQAIVEGLKVSPDHRGLLALQGKIGVRARPVIPFLNRDHLFNIYLGKVRHSLKNARSQQKKQKSSKAGKKVSKKQDVPNLFDL</sequence>
<dbReference type="EMBL" id="JAFREP010000006">
    <property type="protein sequence ID" value="MBO1318550.1"/>
    <property type="molecule type" value="Genomic_DNA"/>
</dbReference>